<dbReference type="PANTHER" id="PTHR43773">
    <property type="entry name" value="MAGNESIUM TRANSPORTER MGTE"/>
    <property type="match status" value="1"/>
</dbReference>
<evidence type="ECO:0000256" key="1">
    <source>
        <dbReference type="ARBA" id="ARBA00004141"/>
    </source>
</evidence>
<dbReference type="Pfam" id="PF01769">
    <property type="entry name" value="MgtE"/>
    <property type="match status" value="1"/>
</dbReference>
<reference evidence="11 12" key="1">
    <citation type="journal article" date="2021" name="Microb. Ecol.">
        <title>Candidatus Mesenet longicola: Novel Endosymbionts of Brontispa longissima that Induce Cytoplasmic Incompatibility.</title>
        <authorList>
            <person name="Takano S."/>
            <person name="Gotoh Y."/>
            <person name="Hayashi T."/>
        </authorList>
    </citation>
    <scope>NUCLEOTIDE SEQUENCE [LARGE SCALE GENOMIC DNA]</scope>
    <source>
        <strain evidence="11">L5</strain>
    </source>
</reference>
<comment type="similarity">
    <text evidence="2 9">Belongs to the SLC41A transporter family.</text>
</comment>
<organism evidence="11 12">
    <name type="scientific">Candidatus Mesenet longicola</name>
    <dbReference type="NCBI Taxonomy" id="1892558"/>
    <lineage>
        <taxon>Bacteria</taxon>
        <taxon>Pseudomonadati</taxon>
        <taxon>Pseudomonadota</taxon>
        <taxon>Alphaproteobacteria</taxon>
        <taxon>Rickettsiales</taxon>
        <taxon>Anaplasmataceae</taxon>
        <taxon>Candidatus Mesenet</taxon>
    </lineage>
</organism>
<evidence type="ECO:0000313" key="12">
    <source>
        <dbReference type="Proteomes" id="UP000637906"/>
    </source>
</evidence>
<dbReference type="Proteomes" id="UP000637906">
    <property type="component" value="Unassembled WGS sequence"/>
</dbReference>
<keyword evidence="6 9" id="KW-1133">Transmembrane helix</keyword>
<feature type="transmembrane region" description="Helical" evidence="9">
    <location>
        <begin position="320"/>
        <end position="341"/>
    </location>
</feature>
<comment type="function">
    <text evidence="9">Acts as a magnesium transporter.</text>
</comment>
<dbReference type="SMART" id="SM00116">
    <property type="entry name" value="CBS"/>
    <property type="match status" value="2"/>
</dbReference>
<feature type="transmembrane region" description="Helical" evidence="9">
    <location>
        <begin position="362"/>
        <end position="385"/>
    </location>
</feature>
<dbReference type="Gene3D" id="1.10.357.20">
    <property type="entry name" value="SLC41 divalent cation transporters, integral membrane domain"/>
    <property type="match status" value="1"/>
</dbReference>
<dbReference type="Pfam" id="PF03448">
    <property type="entry name" value="MgtE_N"/>
    <property type="match status" value="1"/>
</dbReference>
<dbReference type="CDD" id="cd04606">
    <property type="entry name" value="CBS_pair_Mg_transporter"/>
    <property type="match status" value="1"/>
</dbReference>
<dbReference type="SMART" id="SM00924">
    <property type="entry name" value="MgtE_N"/>
    <property type="match status" value="1"/>
</dbReference>
<dbReference type="InterPro" id="IPR006669">
    <property type="entry name" value="MgtE_transporter"/>
</dbReference>
<dbReference type="GO" id="GO:0005886">
    <property type="term" value="C:plasma membrane"/>
    <property type="evidence" value="ECO:0007669"/>
    <property type="project" value="UniProtKB-SubCell"/>
</dbReference>
<keyword evidence="9" id="KW-1003">Cell membrane</keyword>
<dbReference type="InterPro" id="IPR038076">
    <property type="entry name" value="MgtE_N_sf"/>
</dbReference>
<keyword evidence="4 9" id="KW-0812">Transmembrane</keyword>
<keyword evidence="9" id="KW-0479">Metal-binding</keyword>
<comment type="subunit">
    <text evidence="9">Homodimer.</text>
</comment>
<dbReference type="InterPro" id="IPR000644">
    <property type="entry name" value="CBS_dom"/>
</dbReference>
<dbReference type="Gene3D" id="1.25.60.10">
    <property type="entry name" value="MgtE N-terminal domain-like"/>
    <property type="match status" value="1"/>
</dbReference>
<protein>
    <recommendedName>
        <fullName evidence="9">Magnesium transporter MgtE</fullName>
    </recommendedName>
</protein>
<dbReference type="NCBIfam" id="TIGR00400">
    <property type="entry name" value="mgtE"/>
    <property type="match status" value="1"/>
</dbReference>
<evidence type="ECO:0000256" key="8">
    <source>
        <dbReference type="PROSITE-ProRule" id="PRU00703"/>
    </source>
</evidence>
<dbReference type="EMBL" id="BNGU01000001">
    <property type="protein sequence ID" value="GHM59036.1"/>
    <property type="molecule type" value="Genomic_DNA"/>
</dbReference>
<evidence type="ECO:0000259" key="10">
    <source>
        <dbReference type="PROSITE" id="PS51371"/>
    </source>
</evidence>
<gene>
    <name evidence="11" type="ORF">sL5_00290</name>
</gene>
<keyword evidence="3 9" id="KW-0813">Transport</keyword>
<dbReference type="GO" id="GO:0046872">
    <property type="term" value="F:metal ion binding"/>
    <property type="evidence" value="ECO:0007669"/>
    <property type="project" value="UniProtKB-KW"/>
</dbReference>
<dbReference type="SUPFAM" id="SSF158791">
    <property type="entry name" value="MgtE N-terminal domain-like"/>
    <property type="match status" value="1"/>
</dbReference>
<dbReference type="InterPro" id="IPR006667">
    <property type="entry name" value="SLC41_membr_dom"/>
</dbReference>
<dbReference type="SUPFAM" id="SSF54631">
    <property type="entry name" value="CBS-domain pair"/>
    <property type="match status" value="1"/>
</dbReference>
<feature type="domain" description="CBS" evidence="10">
    <location>
        <begin position="207"/>
        <end position="263"/>
    </location>
</feature>
<evidence type="ECO:0000256" key="6">
    <source>
        <dbReference type="ARBA" id="ARBA00022989"/>
    </source>
</evidence>
<keyword evidence="8" id="KW-0129">CBS domain</keyword>
<comment type="caution">
    <text evidence="11">The sequence shown here is derived from an EMBL/GenBank/DDBJ whole genome shotgun (WGS) entry which is preliminary data.</text>
</comment>
<dbReference type="InterPro" id="IPR006668">
    <property type="entry name" value="Mg_transptr_MgtE_intracell_dom"/>
</dbReference>
<dbReference type="SUPFAM" id="SSF161093">
    <property type="entry name" value="MgtE membrane domain-like"/>
    <property type="match status" value="1"/>
</dbReference>
<dbReference type="AlphaFoldDB" id="A0A8J3HVE7"/>
<feature type="transmembrane region" description="Helical" evidence="9">
    <location>
        <begin position="391"/>
        <end position="415"/>
    </location>
</feature>
<keyword evidence="7 9" id="KW-0472">Membrane</keyword>
<dbReference type="InterPro" id="IPR046342">
    <property type="entry name" value="CBS_dom_sf"/>
</dbReference>
<dbReference type="PANTHER" id="PTHR43773:SF1">
    <property type="entry name" value="MAGNESIUM TRANSPORTER MGTE"/>
    <property type="match status" value="1"/>
</dbReference>
<sequence>MADYLSYELDEKTIDLLTKSIDQEDRDTILQITQKIDEVQLAYFLLISTTEHRSQLIKIIDQNLLEMAFIHIVPELRVEIINILGIRRIAKILAAFNAEDIVAIVKDLDNKDKTSIIKLLPQAIKKSVDELLSYPEESAGRLIHKDIVIAPEYWNVEQLLKFLHHHRKAPKKFYQIFVVNPKLEPVGVVELSDILYAQIDKSIKDIMKTDIKVIKTGIDQEEVASIFQKYSLLSAPVINKEGRIIGAILIEDVVNVIQQETEEDIFKLNRVSKTDVSSSLYRTVVKRLPWLLINLCTATLSSLVIGLFGNTLKQLIELSIIMPMIASIGGNAGLQAVTVTIRAITTKQLTKQNTARLLMKELLTGLISGIILAVVSVMFIILRFHNIKLEILFGISIIITFTIATSAGAMIPIILNSLRIDPAVSSSILICFTTDTLSFLTFLGLATAFLFN</sequence>
<keyword evidence="5 9" id="KW-0460">Magnesium</keyword>
<dbReference type="Gene3D" id="3.10.580.10">
    <property type="entry name" value="CBS-domain"/>
    <property type="match status" value="1"/>
</dbReference>
<name>A0A8J3HVE7_9RICK</name>
<accession>A0A8J3HVE7</accession>
<proteinExistence type="inferred from homology"/>
<evidence type="ECO:0000256" key="4">
    <source>
        <dbReference type="ARBA" id="ARBA00022692"/>
    </source>
</evidence>
<evidence type="ECO:0000256" key="2">
    <source>
        <dbReference type="ARBA" id="ARBA00009749"/>
    </source>
</evidence>
<evidence type="ECO:0000313" key="11">
    <source>
        <dbReference type="EMBL" id="GHM59036.1"/>
    </source>
</evidence>
<dbReference type="GO" id="GO:0015095">
    <property type="term" value="F:magnesium ion transmembrane transporter activity"/>
    <property type="evidence" value="ECO:0007669"/>
    <property type="project" value="UniProtKB-UniRule"/>
</dbReference>
<evidence type="ECO:0000256" key="3">
    <source>
        <dbReference type="ARBA" id="ARBA00022448"/>
    </source>
</evidence>
<dbReference type="Pfam" id="PF00571">
    <property type="entry name" value="CBS"/>
    <property type="match status" value="2"/>
</dbReference>
<keyword evidence="12" id="KW-1185">Reference proteome</keyword>
<evidence type="ECO:0000256" key="5">
    <source>
        <dbReference type="ARBA" id="ARBA00022842"/>
    </source>
</evidence>
<dbReference type="PROSITE" id="PS51371">
    <property type="entry name" value="CBS"/>
    <property type="match status" value="2"/>
</dbReference>
<comment type="subcellular location">
    <subcellularLocation>
        <location evidence="9">Cell membrane</location>
        <topology evidence="9">Multi-pass membrane protein</topology>
    </subcellularLocation>
    <subcellularLocation>
        <location evidence="1">Membrane</location>
        <topology evidence="1">Multi-pass membrane protein</topology>
    </subcellularLocation>
</comment>
<evidence type="ECO:0000256" key="9">
    <source>
        <dbReference type="RuleBase" id="RU362011"/>
    </source>
</evidence>
<feature type="transmembrane region" description="Helical" evidence="9">
    <location>
        <begin position="288"/>
        <end position="308"/>
    </location>
</feature>
<dbReference type="InterPro" id="IPR036739">
    <property type="entry name" value="SLC41_membr_dom_sf"/>
</dbReference>
<feature type="transmembrane region" description="Helical" evidence="9">
    <location>
        <begin position="427"/>
        <end position="451"/>
    </location>
</feature>
<evidence type="ECO:0000256" key="7">
    <source>
        <dbReference type="ARBA" id="ARBA00023136"/>
    </source>
</evidence>
<feature type="domain" description="CBS" evidence="10">
    <location>
        <begin position="143"/>
        <end position="206"/>
    </location>
</feature>